<dbReference type="EMBL" id="HG994580">
    <property type="protein sequence ID" value="CAF2782570.1"/>
    <property type="molecule type" value="Genomic_DNA"/>
</dbReference>
<keyword evidence="2" id="KW-1185">Reference proteome</keyword>
<dbReference type="Proteomes" id="UP000675881">
    <property type="component" value="Chromosome 1"/>
</dbReference>
<dbReference type="OrthoDB" id="16120at2759"/>
<organism evidence="1 2">
    <name type="scientific">Lepeophtheirus salmonis</name>
    <name type="common">Salmon louse</name>
    <name type="synonym">Caligus salmonis</name>
    <dbReference type="NCBI Taxonomy" id="72036"/>
    <lineage>
        <taxon>Eukaryota</taxon>
        <taxon>Metazoa</taxon>
        <taxon>Ecdysozoa</taxon>
        <taxon>Arthropoda</taxon>
        <taxon>Crustacea</taxon>
        <taxon>Multicrustacea</taxon>
        <taxon>Hexanauplia</taxon>
        <taxon>Copepoda</taxon>
        <taxon>Siphonostomatoida</taxon>
        <taxon>Caligidae</taxon>
        <taxon>Lepeophtheirus</taxon>
    </lineage>
</organism>
<reference evidence="1" key="1">
    <citation type="submission" date="2021-02" db="EMBL/GenBank/DDBJ databases">
        <authorList>
            <person name="Bekaert M."/>
        </authorList>
    </citation>
    <scope>NUCLEOTIDE SEQUENCE</scope>
    <source>
        <strain evidence="1">IoA-00</strain>
    </source>
</reference>
<evidence type="ECO:0000313" key="1">
    <source>
        <dbReference type="EMBL" id="CAF2782570.1"/>
    </source>
</evidence>
<dbReference type="InterPro" id="IPR032675">
    <property type="entry name" value="LRR_dom_sf"/>
</dbReference>
<protein>
    <submittedName>
        <fullName evidence="1">(salmon louse) hypothetical protein</fullName>
    </submittedName>
</protein>
<proteinExistence type="predicted"/>
<sequence>MMNDLVRNSQKYFIEVPQIKRSNSLRRLHAGVFCNWKRLEYLTLENIVVDDVNACFQCNRTSNENPVVSNTKLREISSDSIKTCYFPRLKELEISCSGFSKHCLGFLIRNTRILSSLKVLEVSDLSTSELEIWCGMLCQLETLILFRAPELNRESVDLVIEGLPTYIPLAISNPLTLRRQI</sequence>
<dbReference type="Gene3D" id="3.80.10.10">
    <property type="entry name" value="Ribonuclease Inhibitor"/>
    <property type="match status" value="1"/>
</dbReference>
<evidence type="ECO:0000313" key="2">
    <source>
        <dbReference type="Proteomes" id="UP000675881"/>
    </source>
</evidence>
<gene>
    <name evidence="1" type="ORF">LSAA_1839</name>
</gene>
<dbReference type="AlphaFoldDB" id="A0A7R8H0B1"/>
<name>A0A7R8H0B1_LEPSM</name>
<dbReference type="SUPFAM" id="SSF52058">
    <property type="entry name" value="L domain-like"/>
    <property type="match status" value="1"/>
</dbReference>
<accession>A0A7R8H0B1</accession>